<evidence type="ECO:0000256" key="2">
    <source>
        <dbReference type="SAM" id="Phobius"/>
    </source>
</evidence>
<protein>
    <submittedName>
        <fullName evidence="3">Uncharacterized protein</fullName>
    </submittedName>
</protein>
<evidence type="ECO:0000313" key="3">
    <source>
        <dbReference type="EMBL" id="GGU57784.1"/>
    </source>
</evidence>
<name>A0A8H9LLF1_KITAU</name>
<proteinExistence type="predicted"/>
<dbReference type="OrthoDB" id="3868232at2"/>
<dbReference type="AlphaFoldDB" id="A0A8H9LLF1"/>
<dbReference type="GeneID" id="97483730"/>
<accession>A0A8H9LLF1</accession>
<feature type="transmembrane region" description="Helical" evidence="2">
    <location>
        <begin position="66"/>
        <end position="83"/>
    </location>
</feature>
<dbReference type="EMBL" id="BMUB01000001">
    <property type="protein sequence ID" value="GGU57784.1"/>
    <property type="molecule type" value="Genomic_DNA"/>
</dbReference>
<feature type="compositionally biased region" description="Low complexity" evidence="1">
    <location>
        <begin position="258"/>
        <end position="275"/>
    </location>
</feature>
<evidence type="ECO:0000313" key="4">
    <source>
        <dbReference type="Proteomes" id="UP000610124"/>
    </source>
</evidence>
<dbReference type="RefSeq" id="WP_141763743.1">
    <property type="nucleotide sequence ID" value="NZ_BMUB01000001.1"/>
</dbReference>
<reference evidence="3" key="1">
    <citation type="journal article" date="2014" name="Int. J. Syst. Evol. Microbiol.">
        <title>Complete genome sequence of Corynebacterium casei LMG S-19264T (=DSM 44701T), isolated from a smear-ripened cheese.</title>
        <authorList>
            <consortium name="US DOE Joint Genome Institute (JGI-PGF)"/>
            <person name="Walter F."/>
            <person name="Albersmeier A."/>
            <person name="Kalinowski J."/>
            <person name="Ruckert C."/>
        </authorList>
    </citation>
    <scope>NUCLEOTIDE SEQUENCE</scope>
    <source>
        <strain evidence="3">JCM 4434</strain>
    </source>
</reference>
<feature type="compositionally biased region" description="Gly residues" evidence="1">
    <location>
        <begin position="14"/>
        <end position="28"/>
    </location>
</feature>
<feature type="region of interest" description="Disordered" evidence="1">
    <location>
        <begin position="248"/>
        <end position="283"/>
    </location>
</feature>
<keyword evidence="2" id="KW-1133">Transmembrane helix</keyword>
<evidence type="ECO:0000256" key="1">
    <source>
        <dbReference type="SAM" id="MobiDB-lite"/>
    </source>
</evidence>
<gene>
    <name evidence="3" type="ORF">GCM10010502_05480</name>
</gene>
<reference evidence="3" key="2">
    <citation type="submission" date="2020-09" db="EMBL/GenBank/DDBJ databases">
        <authorList>
            <person name="Sun Q."/>
            <person name="Ohkuma M."/>
        </authorList>
    </citation>
    <scope>NUCLEOTIDE SEQUENCE</scope>
    <source>
        <strain evidence="3">JCM 4434</strain>
    </source>
</reference>
<keyword evidence="2" id="KW-0812">Transmembrane</keyword>
<sequence>MTTQGERTPTPGEGQDGQAGQRTGGGPDPIGEASAGEAASRETATREASTGGMGRNRGRRLTGRRAVGWVVMVGVVAAGGWIITRPTPGDYIPGLGPSQKDAARTPPVVGTPPPPTDSEGLNAGSLFPAQRLVEAAGYKARRNGIRQGEKCDEVLQDGTQELLKDSGCQAYLIVSFTGVDHPVRSSVTLLRFADQAAAVRAADTLRGKPGAVAFILADTNFAPAPSAGSAKPGSEARVEAVGHYVTVTSSRSGDARPADTASSNPAPSTPTPTASGGEPNLDEATRALSYAAGQPFVWM</sequence>
<feature type="region of interest" description="Disordered" evidence="1">
    <location>
        <begin position="92"/>
        <end position="116"/>
    </location>
</feature>
<feature type="region of interest" description="Disordered" evidence="1">
    <location>
        <begin position="1"/>
        <end position="59"/>
    </location>
</feature>
<dbReference type="Proteomes" id="UP000610124">
    <property type="component" value="Unassembled WGS sequence"/>
</dbReference>
<comment type="caution">
    <text evidence="3">The sequence shown here is derived from an EMBL/GenBank/DDBJ whole genome shotgun (WGS) entry which is preliminary data.</text>
</comment>
<keyword evidence="2" id="KW-0472">Membrane</keyword>
<organism evidence="3 4">
    <name type="scientific">Kitasatospora aureofaciens</name>
    <name type="common">Streptomyces aureofaciens</name>
    <dbReference type="NCBI Taxonomy" id="1894"/>
    <lineage>
        <taxon>Bacteria</taxon>
        <taxon>Bacillati</taxon>
        <taxon>Actinomycetota</taxon>
        <taxon>Actinomycetes</taxon>
        <taxon>Kitasatosporales</taxon>
        <taxon>Streptomycetaceae</taxon>
        <taxon>Kitasatospora</taxon>
    </lineage>
</organism>